<evidence type="ECO:0000313" key="1">
    <source>
        <dbReference type="EnsemblMetazoa" id="GPAI043713-PA"/>
    </source>
</evidence>
<protein>
    <submittedName>
        <fullName evidence="1">Uncharacterized protein</fullName>
    </submittedName>
</protein>
<organism evidence="1 2">
    <name type="scientific">Glossina pallidipes</name>
    <name type="common">Tsetse fly</name>
    <dbReference type="NCBI Taxonomy" id="7398"/>
    <lineage>
        <taxon>Eukaryota</taxon>
        <taxon>Metazoa</taxon>
        <taxon>Ecdysozoa</taxon>
        <taxon>Arthropoda</taxon>
        <taxon>Hexapoda</taxon>
        <taxon>Insecta</taxon>
        <taxon>Pterygota</taxon>
        <taxon>Neoptera</taxon>
        <taxon>Endopterygota</taxon>
        <taxon>Diptera</taxon>
        <taxon>Brachycera</taxon>
        <taxon>Muscomorpha</taxon>
        <taxon>Hippoboscoidea</taxon>
        <taxon>Glossinidae</taxon>
        <taxon>Glossina</taxon>
    </lineage>
</organism>
<accession>A0A1B0AF09</accession>
<evidence type="ECO:0000313" key="2">
    <source>
        <dbReference type="Proteomes" id="UP000092445"/>
    </source>
</evidence>
<reference evidence="2" key="1">
    <citation type="submission" date="2014-03" db="EMBL/GenBank/DDBJ databases">
        <authorList>
            <person name="Aksoy S."/>
            <person name="Warren W."/>
            <person name="Wilson R.K."/>
        </authorList>
    </citation>
    <scope>NUCLEOTIDE SEQUENCE [LARGE SCALE GENOMIC DNA]</scope>
    <source>
        <strain evidence="2">IAEA</strain>
    </source>
</reference>
<dbReference type="EnsemblMetazoa" id="GPAI043713-RA">
    <property type="protein sequence ID" value="GPAI043713-PA"/>
    <property type="gene ID" value="GPAI043713"/>
</dbReference>
<dbReference type="VEuPathDB" id="VectorBase:GPAI043713"/>
<dbReference type="Proteomes" id="UP000092445">
    <property type="component" value="Unassembled WGS sequence"/>
</dbReference>
<proteinExistence type="predicted"/>
<reference evidence="1" key="2">
    <citation type="submission" date="2020-05" db="UniProtKB">
        <authorList>
            <consortium name="EnsemblMetazoa"/>
        </authorList>
    </citation>
    <scope>IDENTIFICATION</scope>
    <source>
        <strain evidence="1">IAEA</strain>
    </source>
</reference>
<sequence length="117" mass="13460">NIENEGTNNIIAVKYVRLQAPAEEIDLAAEEQTPKTPLLKESLGRLDDEFIEKQEEDRDKQNEQNKEHVKIFGMQSYKAQASVQVQNRNIVKPGLVSRRIILFETEVQNIQTAQKKL</sequence>
<keyword evidence="2" id="KW-1185">Reference proteome</keyword>
<dbReference type="AlphaFoldDB" id="A0A1B0AF09"/>
<name>A0A1B0AF09_GLOPL</name>